<organism evidence="1 2">
    <name type="scientific">Gossypium davidsonii</name>
    <name type="common">Davidson's cotton</name>
    <name type="synonym">Gossypium klotzschianum subsp. davidsonii</name>
    <dbReference type="NCBI Taxonomy" id="34287"/>
    <lineage>
        <taxon>Eukaryota</taxon>
        <taxon>Viridiplantae</taxon>
        <taxon>Streptophyta</taxon>
        <taxon>Embryophyta</taxon>
        <taxon>Tracheophyta</taxon>
        <taxon>Spermatophyta</taxon>
        <taxon>Magnoliopsida</taxon>
        <taxon>eudicotyledons</taxon>
        <taxon>Gunneridae</taxon>
        <taxon>Pentapetalae</taxon>
        <taxon>rosids</taxon>
        <taxon>malvids</taxon>
        <taxon>Malvales</taxon>
        <taxon>Malvaceae</taxon>
        <taxon>Malvoideae</taxon>
        <taxon>Gossypium</taxon>
    </lineage>
</organism>
<name>A0A7J8RHQ2_GOSDV</name>
<gene>
    <name evidence="1" type="ORF">Godav_013434</name>
</gene>
<reference evidence="1 2" key="1">
    <citation type="journal article" date="2019" name="Genome Biol. Evol.">
        <title>Insights into the evolution of the New World diploid cottons (Gossypium, subgenus Houzingenia) based on genome sequencing.</title>
        <authorList>
            <person name="Grover C.E."/>
            <person name="Arick M.A. 2nd"/>
            <person name="Thrash A."/>
            <person name="Conover J.L."/>
            <person name="Sanders W.S."/>
            <person name="Peterson D.G."/>
            <person name="Frelichowski J.E."/>
            <person name="Scheffler J.A."/>
            <person name="Scheffler B.E."/>
            <person name="Wendel J.F."/>
        </authorList>
    </citation>
    <scope>NUCLEOTIDE SEQUENCE [LARGE SCALE GENOMIC DNA]</scope>
    <source>
        <strain evidence="1">27</strain>
        <tissue evidence="1">Leaf</tissue>
    </source>
</reference>
<evidence type="ECO:0000313" key="1">
    <source>
        <dbReference type="EMBL" id="MBA0612886.1"/>
    </source>
</evidence>
<dbReference type="AlphaFoldDB" id="A0A7J8RHQ2"/>
<comment type="caution">
    <text evidence="1">The sequence shown here is derived from an EMBL/GenBank/DDBJ whole genome shotgun (WGS) entry which is preliminary data.</text>
</comment>
<keyword evidence="2" id="KW-1185">Reference proteome</keyword>
<evidence type="ECO:0000313" key="2">
    <source>
        <dbReference type="Proteomes" id="UP000593561"/>
    </source>
</evidence>
<dbReference type="EMBL" id="JABFAC010000005">
    <property type="protein sequence ID" value="MBA0612886.1"/>
    <property type="molecule type" value="Genomic_DNA"/>
</dbReference>
<proteinExistence type="predicted"/>
<protein>
    <submittedName>
        <fullName evidence="1">Uncharacterized protein</fullName>
    </submittedName>
</protein>
<dbReference type="Proteomes" id="UP000593561">
    <property type="component" value="Unassembled WGS sequence"/>
</dbReference>
<accession>A0A7J8RHQ2</accession>
<sequence length="57" mass="6635">MKKGDLLMDQLENIMDKEKVNPSQTLRRKIGEAVSKVLIYEQLPFQLASSPWLYNLI</sequence>